<keyword evidence="2" id="KW-1185">Reference proteome</keyword>
<comment type="caution">
    <text evidence="1">The sequence shown here is derived from an EMBL/GenBank/DDBJ whole genome shotgun (WGS) entry which is preliminary data.</text>
</comment>
<proteinExistence type="predicted"/>
<protein>
    <submittedName>
        <fullName evidence="1">Uncharacterized protein</fullName>
    </submittedName>
</protein>
<sequence length="96" mass="11324">MEINRPTLKQNWTTSVLREEAASFNAFGHRQAPNYITETETQREYRNPFMELIGQNRYGRYVHTPDRNPPKGIVPTCNAKSYPDVIPRFRLYQTSF</sequence>
<evidence type="ECO:0000313" key="1">
    <source>
        <dbReference type="EMBL" id="CAF1291857.1"/>
    </source>
</evidence>
<accession>A0A815CT05</accession>
<organism evidence="1 2">
    <name type="scientific">Adineta ricciae</name>
    <name type="common">Rotifer</name>
    <dbReference type="NCBI Taxonomy" id="249248"/>
    <lineage>
        <taxon>Eukaryota</taxon>
        <taxon>Metazoa</taxon>
        <taxon>Spiralia</taxon>
        <taxon>Gnathifera</taxon>
        <taxon>Rotifera</taxon>
        <taxon>Eurotatoria</taxon>
        <taxon>Bdelloidea</taxon>
        <taxon>Adinetida</taxon>
        <taxon>Adinetidae</taxon>
        <taxon>Adineta</taxon>
    </lineage>
</organism>
<evidence type="ECO:0000313" key="2">
    <source>
        <dbReference type="Proteomes" id="UP000663828"/>
    </source>
</evidence>
<dbReference type="Proteomes" id="UP000663828">
    <property type="component" value="Unassembled WGS sequence"/>
</dbReference>
<reference evidence="1" key="1">
    <citation type="submission" date="2021-02" db="EMBL/GenBank/DDBJ databases">
        <authorList>
            <person name="Nowell W R."/>
        </authorList>
    </citation>
    <scope>NUCLEOTIDE SEQUENCE</scope>
</reference>
<gene>
    <name evidence="1" type="ORF">XAT740_LOCUS28383</name>
</gene>
<dbReference type="AlphaFoldDB" id="A0A815CT05"/>
<dbReference type="EMBL" id="CAJNOR010002420">
    <property type="protein sequence ID" value="CAF1291857.1"/>
    <property type="molecule type" value="Genomic_DNA"/>
</dbReference>
<name>A0A815CT05_ADIRI</name>